<dbReference type="Proteomes" id="UP000053317">
    <property type="component" value="Unassembled WGS sequence"/>
</dbReference>
<dbReference type="AlphaFoldDB" id="A0A0G2GBW5"/>
<reference evidence="1 2" key="2">
    <citation type="submission" date="2015-05" db="EMBL/GenBank/DDBJ databases">
        <authorList>
            <person name="Morales-Cruz A."/>
            <person name="Amrine K.C."/>
            <person name="Cantu D."/>
        </authorList>
    </citation>
    <scope>NUCLEOTIDE SEQUENCE [LARGE SCALE GENOMIC DNA]</scope>
    <source>
        <strain evidence="1">UCRPC4</strain>
    </source>
</reference>
<dbReference type="EMBL" id="LCWF01000215">
    <property type="protein sequence ID" value="KKY14620.1"/>
    <property type="molecule type" value="Genomic_DNA"/>
</dbReference>
<accession>A0A0G2GBW5</accession>
<organism evidence="1 2">
    <name type="scientific">Phaeomoniella chlamydospora</name>
    <name type="common">Phaeoacremonium chlamydosporum</name>
    <dbReference type="NCBI Taxonomy" id="158046"/>
    <lineage>
        <taxon>Eukaryota</taxon>
        <taxon>Fungi</taxon>
        <taxon>Dikarya</taxon>
        <taxon>Ascomycota</taxon>
        <taxon>Pezizomycotina</taxon>
        <taxon>Eurotiomycetes</taxon>
        <taxon>Chaetothyriomycetidae</taxon>
        <taxon>Phaeomoniellales</taxon>
        <taxon>Phaeomoniellaceae</taxon>
        <taxon>Phaeomoniella</taxon>
    </lineage>
</organism>
<evidence type="ECO:0000313" key="2">
    <source>
        <dbReference type="Proteomes" id="UP000053317"/>
    </source>
</evidence>
<name>A0A0G2GBW5_PHACM</name>
<dbReference type="OrthoDB" id="10637996at2759"/>
<comment type="caution">
    <text evidence="1">The sequence shown here is derived from an EMBL/GenBank/DDBJ whole genome shotgun (WGS) entry which is preliminary data.</text>
</comment>
<evidence type="ECO:0000313" key="1">
    <source>
        <dbReference type="EMBL" id="KKY14620.1"/>
    </source>
</evidence>
<reference evidence="1 2" key="1">
    <citation type="submission" date="2015-05" db="EMBL/GenBank/DDBJ databases">
        <title>Distinctive expansion of gene families associated with plant cell wall degradation and secondary metabolism in the genomes of grapevine trunk pathogens.</title>
        <authorList>
            <person name="Lawrence D.P."/>
            <person name="Travadon R."/>
            <person name="Rolshausen P.E."/>
            <person name="Baumgartner K."/>
        </authorList>
    </citation>
    <scope>NUCLEOTIDE SEQUENCE [LARGE SCALE GENOMIC DNA]</scope>
    <source>
        <strain evidence="1">UCRPC4</strain>
    </source>
</reference>
<gene>
    <name evidence="1" type="ORF">UCRPC4_g06667</name>
</gene>
<proteinExistence type="predicted"/>
<keyword evidence="2" id="KW-1185">Reference proteome</keyword>
<protein>
    <submittedName>
        <fullName evidence="1">Uncharacterized protein</fullName>
    </submittedName>
</protein>
<sequence length="432" mass="50405">MAFQLPKGDPDKSLEVLGELPDDIPEKETLLIEQRLRRIYGRVSQLPRKRPEVPVTNKHPDDPRIFSAVRELDICWSFGIEPLATQIYINARGHRNKVNAEKRAANEKVPDPKSDPHRHILDDFEKDNSKLVSWHIASVDRRVITALIRGDIAVQEHNDPEFAGLIYDNHRLQFRPGTYINVVARRQRVDGQEQPYVGRGLSYNEWSETFDSFKDYLKFDNDATTQSNAWAQKVDQMYPLWTLENQQLQHHRDERRYCKNSSQETQLREFIEIGEKVWLRPLKAIWLQDPKDPHLDIPYARCPIESGWAIYVADRGHGHVTQKATNYLLGLFLAILKALWGERFEMKQYQIFKVIAPLQAPIAECLVSELTRCYWYQRGLNPDLAGWCKFLQMWRTETWPSTYARPSILVVKQHSLALTSIKKIRVLDVTTV</sequence>